<dbReference type="SUPFAM" id="SSF48108">
    <property type="entry name" value="Carbamoyl phosphate synthetase, large subunit connection domain"/>
    <property type="match status" value="1"/>
</dbReference>
<proteinExistence type="inferred from homology"/>
<dbReference type="FunFam" id="3.40.50.20:FF:000002">
    <property type="entry name" value="Carbamoyl-phosphate synthase large chain"/>
    <property type="match status" value="1"/>
</dbReference>
<dbReference type="GO" id="GO:0004088">
    <property type="term" value="F:carbamoyl-phosphate synthase (glutamine-hydrolyzing) activity"/>
    <property type="evidence" value="ECO:0007669"/>
    <property type="project" value="UniProtKB-EC"/>
</dbReference>
<gene>
    <name evidence="24" type="ORF">QBC35DRAFT_447085</name>
</gene>
<dbReference type="InterPro" id="IPR036897">
    <property type="entry name" value="CarbamoylP_synth_lsu_oligo_sf"/>
</dbReference>
<evidence type="ECO:0000256" key="8">
    <source>
        <dbReference type="ARBA" id="ARBA00022737"/>
    </source>
</evidence>
<dbReference type="SUPFAM" id="SSF52335">
    <property type="entry name" value="Methylglyoxal synthase-like"/>
    <property type="match status" value="1"/>
</dbReference>
<dbReference type="InterPro" id="IPR036914">
    <property type="entry name" value="MGS-like_dom_sf"/>
</dbReference>
<keyword evidence="8" id="KW-0677">Repeat</keyword>
<keyword evidence="9 21" id="KW-0547">Nucleotide-binding</keyword>
<dbReference type="NCBIfam" id="NF003671">
    <property type="entry name" value="PRK05294.1"/>
    <property type="match status" value="1"/>
</dbReference>
<dbReference type="InterPro" id="IPR005483">
    <property type="entry name" value="CPSase_dom"/>
</dbReference>
<evidence type="ECO:0000259" key="22">
    <source>
        <dbReference type="PROSITE" id="PS50975"/>
    </source>
</evidence>
<evidence type="ECO:0000256" key="17">
    <source>
        <dbReference type="ARBA" id="ARBA00044334"/>
    </source>
</evidence>
<keyword evidence="25" id="KW-1185">Reference proteome</keyword>
<dbReference type="FunFam" id="3.30.1490.20:FF:000001">
    <property type="entry name" value="Carbamoyl-phosphate synthase large chain"/>
    <property type="match status" value="1"/>
</dbReference>
<feature type="domain" description="ATP-grasp" evidence="22">
    <location>
        <begin position="217"/>
        <end position="409"/>
    </location>
</feature>
<dbReference type="Pfam" id="PF25596">
    <property type="entry name" value="CPSase_L_D1"/>
    <property type="match status" value="2"/>
</dbReference>
<comment type="caution">
    <text evidence="24">The sequence shown here is derived from an EMBL/GenBank/DDBJ whole genome shotgun (WGS) entry which is preliminary data.</text>
</comment>
<dbReference type="PROSITE" id="PS00866">
    <property type="entry name" value="CPSASE_1"/>
    <property type="match status" value="2"/>
</dbReference>
<comment type="subunit">
    <text evidence="13">Heterodimer composed of 2 chains; the small (or glutamine) chain promotes the hydrolysis of glutamine to ammonia, which is used by the large (or ammonia) chain to synthesize carbamoyl phosphate.</text>
</comment>
<comment type="cofactor">
    <cofactor evidence="1">
        <name>Zn(2+)</name>
        <dbReference type="ChEBI" id="CHEBI:29105"/>
    </cofactor>
</comment>
<organism evidence="24 25">
    <name type="scientific">Podospora australis</name>
    <dbReference type="NCBI Taxonomy" id="1536484"/>
    <lineage>
        <taxon>Eukaryota</taxon>
        <taxon>Fungi</taxon>
        <taxon>Dikarya</taxon>
        <taxon>Ascomycota</taxon>
        <taxon>Pezizomycotina</taxon>
        <taxon>Sordariomycetes</taxon>
        <taxon>Sordariomycetidae</taxon>
        <taxon>Sordariales</taxon>
        <taxon>Podosporaceae</taxon>
        <taxon>Podospora</taxon>
    </lineage>
</organism>
<feature type="domain" description="MGS-like" evidence="23">
    <location>
        <begin position="1030"/>
        <end position="1179"/>
    </location>
</feature>
<dbReference type="InterPro" id="IPR011607">
    <property type="entry name" value="MGS-like_dom"/>
</dbReference>
<dbReference type="NCBIfam" id="TIGR01369">
    <property type="entry name" value="CPSaseII_lrg"/>
    <property type="match status" value="1"/>
</dbReference>
<dbReference type="FunFam" id="3.40.50.1380:FF:000015">
    <property type="entry name" value="Carbamoyl-phosphate synthase arginine-specific large chain"/>
    <property type="match status" value="1"/>
</dbReference>
<dbReference type="EC" id="6.3.5.5" evidence="5"/>
<dbReference type="SUPFAM" id="SSF56059">
    <property type="entry name" value="Glutathione synthetase ATP-binding domain-like"/>
    <property type="match status" value="2"/>
</dbReference>
<evidence type="ECO:0000259" key="23">
    <source>
        <dbReference type="PROSITE" id="PS51855"/>
    </source>
</evidence>
<dbReference type="SMART" id="SM01096">
    <property type="entry name" value="CPSase_L_D3"/>
    <property type="match status" value="1"/>
</dbReference>
<dbReference type="GO" id="GO:0004087">
    <property type="term" value="F:carbamoyl-phosphate synthase (ammonia) activity"/>
    <property type="evidence" value="ECO:0007669"/>
    <property type="project" value="UniProtKB-EC"/>
</dbReference>
<dbReference type="PROSITE" id="PS50975">
    <property type="entry name" value="ATP_GRASP"/>
    <property type="match status" value="2"/>
</dbReference>
<evidence type="ECO:0000256" key="20">
    <source>
        <dbReference type="ARBA" id="ARBA00068891"/>
    </source>
</evidence>
<dbReference type="InterPro" id="IPR005480">
    <property type="entry name" value="CPSase_lsu_oligo"/>
</dbReference>
<evidence type="ECO:0000256" key="13">
    <source>
        <dbReference type="ARBA" id="ARBA00044031"/>
    </source>
</evidence>
<dbReference type="Gene3D" id="1.10.1030.10">
    <property type="entry name" value="Carbamoyl-phosphate synthetase, large subunit oligomerisation domain"/>
    <property type="match status" value="1"/>
</dbReference>
<comment type="similarity">
    <text evidence="4">Belongs to the CarB family.</text>
</comment>
<protein>
    <recommendedName>
        <fullName evidence="20">Carbamoyl phosphate synthase arginine-specific large chain, mitochondrial</fullName>
        <ecNumber evidence="14">6.3.4.16</ecNumber>
        <ecNumber evidence="5">6.3.5.5</ecNumber>
    </recommendedName>
    <alternativeName>
        <fullName evidence="16">Ammonium-dependent carbamoyl phosphate synthetase</fullName>
    </alternativeName>
    <alternativeName>
        <fullName evidence="15">Arginine-specific carbamoyl phosphate synthetase, ammonia chain</fullName>
    </alternativeName>
    <alternativeName>
        <fullName evidence="17">Glutamine-dependent carbamoyl phosphate synthetase</fullName>
    </alternativeName>
</protein>
<keyword evidence="7" id="KW-0479">Metal-binding</keyword>
<evidence type="ECO:0000256" key="1">
    <source>
        <dbReference type="ARBA" id="ARBA00001947"/>
    </source>
</evidence>
<dbReference type="FunFam" id="3.30.470.20:FF:000001">
    <property type="entry name" value="Carbamoyl-phosphate synthase large chain"/>
    <property type="match status" value="1"/>
</dbReference>
<comment type="catalytic activity">
    <reaction evidence="18">
        <text>hydrogencarbonate + NH4(+) + 2 ATP = carbamoyl phosphate + 2 ADP + phosphate + 2 H(+)</text>
        <dbReference type="Rhea" id="RHEA:18029"/>
        <dbReference type="ChEBI" id="CHEBI:15378"/>
        <dbReference type="ChEBI" id="CHEBI:17544"/>
        <dbReference type="ChEBI" id="CHEBI:28938"/>
        <dbReference type="ChEBI" id="CHEBI:30616"/>
        <dbReference type="ChEBI" id="CHEBI:43474"/>
        <dbReference type="ChEBI" id="CHEBI:58228"/>
        <dbReference type="ChEBI" id="CHEBI:456216"/>
        <dbReference type="EC" id="6.3.4.16"/>
    </reaction>
</comment>
<evidence type="ECO:0000256" key="15">
    <source>
        <dbReference type="ARBA" id="ARBA00044249"/>
    </source>
</evidence>
<evidence type="ECO:0000256" key="3">
    <source>
        <dbReference type="ARBA" id="ARBA00005077"/>
    </source>
</evidence>
<dbReference type="InterPro" id="IPR016185">
    <property type="entry name" value="PreATP-grasp_dom_sf"/>
</dbReference>
<dbReference type="FunFam" id="1.10.1030.10:FF:000001">
    <property type="entry name" value="Carbamoyl-phosphate synthase large chain"/>
    <property type="match status" value="1"/>
</dbReference>
<dbReference type="Gene3D" id="3.40.50.1380">
    <property type="entry name" value="Methylglyoxal synthase-like domain"/>
    <property type="match status" value="1"/>
</dbReference>
<evidence type="ECO:0000256" key="16">
    <source>
        <dbReference type="ARBA" id="ARBA00044318"/>
    </source>
</evidence>
<evidence type="ECO:0000256" key="12">
    <source>
        <dbReference type="ARBA" id="ARBA00023211"/>
    </source>
</evidence>
<dbReference type="PROSITE" id="PS51855">
    <property type="entry name" value="MGS"/>
    <property type="match status" value="1"/>
</dbReference>
<dbReference type="PANTHER" id="PTHR11405:SF53">
    <property type="entry name" value="CARBAMOYL-PHOSPHATE SYNTHASE [AMMONIA], MITOCHONDRIAL"/>
    <property type="match status" value="1"/>
</dbReference>
<dbReference type="InterPro" id="IPR011761">
    <property type="entry name" value="ATP-grasp"/>
</dbReference>
<dbReference type="PRINTS" id="PR00098">
    <property type="entry name" value="CPSASE"/>
</dbReference>
<keyword evidence="12" id="KW-0464">Manganese</keyword>
<dbReference type="Pfam" id="PF02786">
    <property type="entry name" value="CPSase_L_D2"/>
    <property type="match status" value="2"/>
</dbReference>
<dbReference type="Pfam" id="PF02787">
    <property type="entry name" value="CPSase_L_D3"/>
    <property type="match status" value="1"/>
</dbReference>
<dbReference type="CDD" id="cd01423">
    <property type="entry name" value="MGS_CPS_I_III"/>
    <property type="match status" value="1"/>
</dbReference>
<evidence type="ECO:0000256" key="7">
    <source>
        <dbReference type="ARBA" id="ARBA00022723"/>
    </source>
</evidence>
<evidence type="ECO:0000256" key="11">
    <source>
        <dbReference type="ARBA" id="ARBA00023128"/>
    </source>
</evidence>
<dbReference type="SUPFAM" id="SSF52440">
    <property type="entry name" value="PreATP-grasp domain"/>
    <property type="match status" value="2"/>
</dbReference>
<keyword evidence="10 21" id="KW-0067">ATP-binding</keyword>
<reference evidence="24" key="1">
    <citation type="journal article" date="2023" name="Mol. Phylogenet. Evol.">
        <title>Genome-scale phylogeny and comparative genomics of the fungal order Sordariales.</title>
        <authorList>
            <person name="Hensen N."/>
            <person name="Bonometti L."/>
            <person name="Westerberg I."/>
            <person name="Brannstrom I.O."/>
            <person name="Guillou S."/>
            <person name="Cros-Aarteil S."/>
            <person name="Calhoun S."/>
            <person name="Haridas S."/>
            <person name="Kuo A."/>
            <person name="Mondo S."/>
            <person name="Pangilinan J."/>
            <person name="Riley R."/>
            <person name="LaButti K."/>
            <person name="Andreopoulos B."/>
            <person name="Lipzen A."/>
            <person name="Chen C."/>
            <person name="Yan M."/>
            <person name="Daum C."/>
            <person name="Ng V."/>
            <person name="Clum A."/>
            <person name="Steindorff A."/>
            <person name="Ohm R.A."/>
            <person name="Martin F."/>
            <person name="Silar P."/>
            <person name="Natvig D.O."/>
            <person name="Lalanne C."/>
            <person name="Gautier V."/>
            <person name="Ament-Velasquez S.L."/>
            <person name="Kruys A."/>
            <person name="Hutchinson M.I."/>
            <person name="Powell A.J."/>
            <person name="Barry K."/>
            <person name="Miller A.N."/>
            <person name="Grigoriev I.V."/>
            <person name="Debuchy R."/>
            <person name="Gladieux P."/>
            <person name="Hiltunen Thoren M."/>
            <person name="Johannesson H."/>
        </authorList>
    </citation>
    <scope>NUCLEOTIDE SEQUENCE</scope>
    <source>
        <strain evidence="24">PSN309</strain>
    </source>
</reference>
<dbReference type="InterPro" id="IPR058047">
    <property type="entry name" value="CPSase_preATP-grasp"/>
</dbReference>
<name>A0AAN7AN07_9PEZI</name>
<dbReference type="GO" id="GO:0005524">
    <property type="term" value="F:ATP binding"/>
    <property type="evidence" value="ECO:0007669"/>
    <property type="project" value="UniProtKB-UniRule"/>
</dbReference>
<evidence type="ECO:0000256" key="18">
    <source>
        <dbReference type="ARBA" id="ARBA00047359"/>
    </source>
</evidence>
<evidence type="ECO:0000256" key="19">
    <source>
        <dbReference type="ARBA" id="ARBA00048816"/>
    </source>
</evidence>
<evidence type="ECO:0000256" key="9">
    <source>
        <dbReference type="ARBA" id="ARBA00022741"/>
    </source>
</evidence>
<evidence type="ECO:0000256" key="2">
    <source>
        <dbReference type="ARBA" id="ARBA00004173"/>
    </source>
</evidence>
<dbReference type="Gene3D" id="3.30.1490.20">
    <property type="entry name" value="ATP-grasp fold, A domain"/>
    <property type="match status" value="1"/>
</dbReference>
<comment type="subcellular location">
    <subcellularLocation>
        <location evidence="2">Mitochondrion</location>
    </subcellularLocation>
</comment>
<dbReference type="InterPro" id="IPR006275">
    <property type="entry name" value="CPSase_lsu"/>
</dbReference>
<dbReference type="PANTHER" id="PTHR11405">
    <property type="entry name" value="CARBAMOYLTRANSFERASE FAMILY MEMBER"/>
    <property type="match status" value="1"/>
</dbReference>
<dbReference type="GO" id="GO:0005739">
    <property type="term" value="C:mitochondrion"/>
    <property type="evidence" value="ECO:0007669"/>
    <property type="project" value="UniProtKB-SubCell"/>
</dbReference>
<evidence type="ECO:0000256" key="21">
    <source>
        <dbReference type="PROSITE-ProRule" id="PRU00409"/>
    </source>
</evidence>
<dbReference type="Gene3D" id="3.40.50.20">
    <property type="match status" value="2"/>
</dbReference>
<dbReference type="Proteomes" id="UP001302126">
    <property type="component" value="Unassembled WGS sequence"/>
</dbReference>
<evidence type="ECO:0000256" key="5">
    <source>
        <dbReference type="ARBA" id="ARBA00012738"/>
    </source>
</evidence>
<comment type="pathway">
    <text evidence="3">Amino-acid biosynthesis; L-arginine biosynthesis; carbamoyl phosphate from bicarbonate: step 1/1.</text>
</comment>
<keyword evidence="6" id="KW-0436">Ligase</keyword>
<keyword evidence="11" id="KW-0496">Mitochondrion</keyword>
<dbReference type="AlphaFoldDB" id="A0AAN7AN07"/>
<evidence type="ECO:0000256" key="14">
    <source>
        <dbReference type="ARBA" id="ARBA00044063"/>
    </source>
</evidence>
<comment type="catalytic activity">
    <reaction evidence="19">
        <text>hydrogencarbonate + L-glutamine + 2 ATP + H2O = carbamoyl phosphate + L-glutamate + 2 ADP + phosphate + 2 H(+)</text>
        <dbReference type="Rhea" id="RHEA:18633"/>
        <dbReference type="ChEBI" id="CHEBI:15377"/>
        <dbReference type="ChEBI" id="CHEBI:15378"/>
        <dbReference type="ChEBI" id="CHEBI:17544"/>
        <dbReference type="ChEBI" id="CHEBI:29985"/>
        <dbReference type="ChEBI" id="CHEBI:30616"/>
        <dbReference type="ChEBI" id="CHEBI:43474"/>
        <dbReference type="ChEBI" id="CHEBI:58228"/>
        <dbReference type="ChEBI" id="CHEBI:58359"/>
        <dbReference type="ChEBI" id="CHEBI:456216"/>
        <dbReference type="EC" id="6.3.5.5"/>
    </reaction>
</comment>
<dbReference type="InterPro" id="IPR005479">
    <property type="entry name" value="CPAse_ATP-bd"/>
</dbReference>
<evidence type="ECO:0000256" key="4">
    <source>
        <dbReference type="ARBA" id="ARBA00009799"/>
    </source>
</evidence>
<evidence type="ECO:0000256" key="10">
    <source>
        <dbReference type="ARBA" id="ARBA00022840"/>
    </source>
</evidence>
<dbReference type="PROSITE" id="PS00867">
    <property type="entry name" value="CPSASE_2"/>
    <property type="match status" value="2"/>
</dbReference>
<dbReference type="GO" id="GO:0046872">
    <property type="term" value="F:metal ion binding"/>
    <property type="evidence" value="ECO:0007669"/>
    <property type="project" value="UniProtKB-KW"/>
</dbReference>
<evidence type="ECO:0000313" key="25">
    <source>
        <dbReference type="Proteomes" id="UP001302126"/>
    </source>
</evidence>
<dbReference type="GO" id="GO:0006526">
    <property type="term" value="P:L-arginine biosynthetic process"/>
    <property type="evidence" value="ECO:0007669"/>
    <property type="project" value="UniProtKB-ARBA"/>
</dbReference>
<reference evidence="24" key="2">
    <citation type="submission" date="2023-05" db="EMBL/GenBank/DDBJ databases">
        <authorList>
            <consortium name="Lawrence Berkeley National Laboratory"/>
            <person name="Steindorff A."/>
            <person name="Hensen N."/>
            <person name="Bonometti L."/>
            <person name="Westerberg I."/>
            <person name="Brannstrom I.O."/>
            <person name="Guillou S."/>
            <person name="Cros-Aarteil S."/>
            <person name="Calhoun S."/>
            <person name="Haridas S."/>
            <person name="Kuo A."/>
            <person name="Mondo S."/>
            <person name="Pangilinan J."/>
            <person name="Riley R."/>
            <person name="Labutti K."/>
            <person name="Andreopoulos B."/>
            <person name="Lipzen A."/>
            <person name="Chen C."/>
            <person name="Yanf M."/>
            <person name="Daum C."/>
            <person name="Ng V."/>
            <person name="Clum A."/>
            <person name="Ohm R."/>
            <person name="Martin F."/>
            <person name="Silar P."/>
            <person name="Natvig D."/>
            <person name="Lalanne C."/>
            <person name="Gautier V."/>
            <person name="Ament-Velasquez S.L."/>
            <person name="Kruys A."/>
            <person name="Hutchinson M.I."/>
            <person name="Powell A.J."/>
            <person name="Barry K."/>
            <person name="Miller A.N."/>
            <person name="Grigoriev I.V."/>
            <person name="Debuchy R."/>
            <person name="Gladieux P."/>
            <person name="Thoren M.H."/>
            <person name="Johannesson H."/>
        </authorList>
    </citation>
    <scope>NUCLEOTIDE SEQUENCE</scope>
    <source>
        <strain evidence="24">PSN309</strain>
    </source>
</reference>
<accession>A0AAN7AN07</accession>
<dbReference type="InterPro" id="IPR013815">
    <property type="entry name" value="ATP_grasp_subdomain_1"/>
</dbReference>
<dbReference type="FunFam" id="3.40.50.20:FF:000001">
    <property type="entry name" value="Carbamoyl-phosphate synthase large chain"/>
    <property type="match status" value="1"/>
</dbReference>
<evidence type="ECO:0000256" key="6">
    <source>
        <dbReference type="ARBA" id="ARBA00022598"/>
    </source>
</evidence>
<evidence type="ECO:0000313" key="24">
    <source>
        <dbReference type="EMBL" id="KAK4192714.1"/>
    </source>
</evidence>
<dbReference type="FunFam" id="3.30.470.20:FF:000004">
    <property type="entry name" value="Carbamoyl-phosphate synthase (glutamine-hydrolyzing)"/>
    <property type="match status" value="1"/>
</dbReference>
<dbReference type="EMBL" id="MU864353">
    <property type="protein sequence ID" value="KAK4192714.1"/>
    <property type="molecule type" value="Genomic_DNA"/>
</dbReference>
<dbReference type="EC" id="6.3.4.16" evidence="14"/>
<dbReference type="NCBIfam" id="NF009455">
    <property type="entry name" value="PRK12815.1"/>
    <property type="match status" value="1"/>
</dbReference>
<feature type="domain" description="ATP-grasp" evidence="22">
    <location>
        <begin position="765"/>
        <end position="962"/>
    </location>
</feature>
<sequence length="1179" mass="129453">MLSTVHKAGRAPALLRHGRRVPVTTSQLRPISAVAPNAASRTQAESPIARLIQKRLFSASAGARFASAQPAPNPNAYLDSGVIKPRDIVDVKKVLVIGSGGLAIGQAGEFDYSGSQALKALKEAGVASVLINPNIATIQTNHSLADEVYYLPVTPEYVEYVIKKEKPDGIFLSFGGQTALNLGVQMEKLGLFEKYGVKVLGTSVRTLELSEDRDLFAKALEEINIPIAKSIAVNTLDDALEAARNIGYPIIVRAAYALGGLGSGFANNEEELRNMAARSLTLSPQILVEKSLKGWKEVEYEVVRDANNNCITVCNMENFDPLGIHTGDSIVVAPSQTLSDEEYHMLRSAAIKIVRHLGVVGECNVQYALQPDGLDYRVIEVNARLSRSSALASKATGYPLAYTAAKIGLGHTLPELPNAVTKTTTANFEPSLDYIVTKIPRWDLSKFQHVKRDIGSAMKSVGEVMAIGRTFEESFQKAIRQVDPNFVGFQGAKFEDIDFELQNPTDRRWLAVGQAMLHENYSVDKVHELTKIDKWFLHKLQNIVDCTKELQQVGSLQGLKKEQVLKAKKMGFSDKQIAKAVNSTEDEVRAKRLELGIRPWVKKIDTLAAEFPADTNYLYTTYNASTHDVTFEDKGTVILGSGVYRIGSSVEFDWCAVSATQALRAMGEKTVMINKHLVPLLTALTYNPETYSTDFDTADRLYFEELSYERVMDIYELENAGGVVVSVGGQLPQNIALRLQETGGAKVLGTDPRDIDKAEDRQKFSEILDSIGVDQPAWKELTSVEAAENFADEVGYPVLVRPSYVLSGAAMTVIRSKEDLKDKLEAASDVSPDHPVVISKFIEGAQEIDVDGVASKGELILHAVSEHVEQAGVHSGDATLVLPPANLDETTMERVKEIAQKVAKAWKITGPFNMQIIKAEDPEGGLPALKVIECNLRASRSFPFVSKVLGTNFIDVATKALVGKDVPAPTDLMAVKRDYLATKVPQFSWTRLAGADPFLGVEMASTGEMACFGKNLVEAYWTSLQSAMNFRVPEPGEGLLFGGELSKNWLATVVDYLAPLGYKLYAADAEVKEYLETKSKHKLNVEIIEFPKEDKRALREVFKKYDIRGVFNLAQARGKTVMDVDYVMRRNAVDFGVPLFMEPQTAMLFAQCMSEKLPRPEGIPAEVRAWSDFIGGKPL</sequence>
<dbReference type="Gene3D" id="3.30.470.20">
    <property type="entry name" value="ATP-grasp fold, B domain"/>
    <property type="match status" value="2"/>
</dbReference>